<dbReference type="Proteomes" id="UP000827872">
    <property type="component" value="Linkage Group LG13"/>
</dbReference>
<comment type="caution">
    <text evidence="1">The sequence shown here is derived from an EMBL/GenBank/DDBJ whole genome shotgun (WGS) entry which is preliminary data.</text>
</comment>
<organism evidence="1 2">
    <name type="scientific">Sphaerodactylus townsendi</name>
    <dbReference type="NCBI Taxonomy" id="933632"/>
    <lineage>
        <taxon>Eukaryota</taxon>
        <taxon>Metazoa</taxon>
        <taxon>Chordata</taxon>
        <taxon>Craniata</taxon>
        <taxon>Vertebrata</taxon>
        <taxon>Euteleostomi</taxon>
        <taxon>Lepidosauria</taxon>
        <taxon>Squamata</taxon>
        <taxon>Bifurcata</taxon>
        <taxon>Gekkota</taxon>
        <taxon>Sphaerodactylidae</taxon>
        <taxon>Sphaerodactylus</taxon>
    </lineage>
</organism>
<reference evidence="1" key="1">
    <citation type="submission" date="2021-08" db="EMBL/GenBank/DDBJ databases">
        <title>The first chromosome-level gecko genome reveals the dynamic sex chromosomes of Neotropical dwarf geckos (Sphaerodactylidae: Sphaerodactylus).</title>
        <authorList>
            <person name="Pinto B.J."/>
            <person name="Keating S.E."/>
            <person name="Gamble T."/>
        </authorList>
    </citation>
    <scope>NUCLEOTIDE SEQUENCE</scope>
    <source>
        <strain evidence="1">TG3544</strain>
    </source>
</reference>
<protein>
    <submittedName>
        <fullName evidence="1">Uncharacterized protein</fullName>
    </submittedName>
</protein>
<evidence type="ECO:0000313" key="2">
    <source>
        <dbReference type="Proteomes" id="UP000827872"/>
    </source>
</evidence>
<proteinExistence type="predicted"/>
<gene>
    <name evidence="1" type="ORF">K3G42_000971</name>
</gene>
<evidence type="ECO:0000313" key="1">
    <source>
        <dbReference type="EMBL" id="KAH8011523.1"/>
    </source>
</evidence>
<keyword evidence="2" id="KW-1185">Reference proteome</keyword>
<accession>A0ACB8FWV7</accession>
<name>A0ACB8FWV7_9SAUR</name>
<dbReference type="EMBL" id="CM037626">
    <property type="protein sequence ID" value="KAH8011523.1"/>
    <property type="molecule type" value="Genomic_DNA"/>
</dbReference>
<sequence>MSLQESPKPALATRRLKTSLYRTARLLTLFSGIPTSKKLHQRARSSVAEDELKVSPHPIFFGQKAPDSVLTGFSTADAGLDQDCQLEPATAQEETGTASAPCQPATWLLAENQK</sequence>